<dbReference type="PANTHER" id="PTHR12546">
    <property type="entry name" value="FER-1-LIKE"/>
    <property type="match status" value="1"/>
</dbReference>
<dbReference type="InterPro" id="IPR037721">
    <property type="entry name" value="Ferlin"/>
</dbReference>
<feature type="region of interest" description="Disordered" evidence="6">
    <location>
        <begin position="17"/>
        <end position="59"/>
    </location>
</feature>
<dbReference type="Gene3D" id="2.60.40.150">
    <property type="entry name" value="C2 domain"/>
    <property type="match status" value="3"/>
</dbReference>
<protein>
    <recommendedName>
        <fullName evidence="8">C2 domain-containing protein</fullName>
    </recommendedName>
</protein>
<comment type="caution">
    <text evidence="9">The sequence shown here is derived from an EMBL/GenBank/DDBJ whole genome shotgun (WGS) entry which is preliminary data.</text>
</comment>
<dbReference type="PROSITE" id="PS50004">
    <property type="entry name" value="C2"/>
    <property type="match status" value="3"/>
</dbReference>
<proteinExistence type="predicted"/>
<evidence type="ECO:0000259" key="8">
    <source>
        <dbReference type="PROSITE" id="PS50004"/>
    </source>
</evidence>
<dbReference type="InterPro" id="IPR000008">
    <property type="entry name" value="C2_dom"/>
</dbReference>
<gene>
    <name evidence="9" type="ORF">CYNAS_LOCUS7994</name>
</gene>
<evidence type="ECO:0000256" key="1">
    <source>
        <dbReference type="ARBA" id="ARBA00004167"/>
    </source>
</evidence>
<comment type="subcellular location">
    <subcellularLocation>
        <location evidence="1">Membrane</location>
        <topology evidence="1">Single-pass membrane protein</topology>
    </subcellularLocation>
</comment>
<accession>A0AA36GPM0</accession>
<evidence type="ECO:0000256" key="7">
    <source>
        <dbReference type="SAM" id="Phobius"/>
    </source>
</evidence>
<organism evidence="9 10">
    <name type="scientific">Cylicocyclus nassatus</name>
    <name type="common">Nematode worm</name>
    <dbReference type="NCBI Taxonomy" id="53992"/>
    <lineage>
        <taxon>Eukaryota</taxon>
        <taxon>Metazoa</taxon>
        <taxon>Ecdysozoa</taxon>
        <taxon>Nematoda</taxon>
        <taxon>Chromadorea</taxon>
        <taxon>Rhabditida</taxon>
        <taxon>Rhabditina</taxon>
        <taxon>Rhabditomorpha</taxon>
        <taxon>Strongyloidea</taxon>
        <taxon>Strongylidae</taxon>
        <taxon>Cylicocyclus</taxon>
    </lineage>
</organism>
<reference evidence="9" key="1">
    <citation type="submission" date="2023-07" db="EMBL/GenBank/DDBJ databases">
        <authorList>
            <consortium name="CYATHOMIX"/>
        </authorList>
    </citation>
    <scope>NUCLEOTIDE SEQUENCE</scope>
    <source>
        <strain evidence="9">N/A</strain>
    </source>
</reference>
<dbReference type="PANTHER" id="PTHR12546:SF33">
    <property type="entry name" value="SPERM VESICLE FUSION PROTEIN FER-1"/>
    <property type="match status" value="1"/>
</dbReference>
<dbReference type="SUPFAM" id="SSF49562">
    <property type="entry name" value="C2 domain (Calcium/lipid-binding domain, CaLB)"/>
    <property type="match status" value="5"/>
</dbReference>
<sequence length="1949" mass="225503">MKKIKQAVGRALIKRSASKLVSRISEREEEEHLKESDGDGGDSPSDSEEEPSEEPSLRIAQTDANFGKKAFIDADVKTTWHVLVRVIEGRDLKTGSLRVRAYLEGIQKCTRVCSQGTPKWKQNLVFMLKDTTLQKLATETLTIKVTRAKRFSEKVKGEFFCLLGAIIHSPGQAIISKWIAMRTPYDEDDDEAVHENCGFLKVSMCVFGMDTCPPRMNDDIVSDEIWNGAQLEEISLRIRLFRLHQIAEEIHKQIFSNKGKPIKFSIKVTFGRELCESSAEELGPYSIGDLLTQAVGFNQEIFLPILWPTVISKVNFQLIMRKGRRRRCIGQTSILTRLMYEPGKEGFMPTFGPAFINFFGHEKLKRLKWLSEKEKSMIREGEGSKYLARLLVSIGCADYIGETVQKTFVDHSSLVHSTRFEMMHRYNVFCSFFACNLINPMFASEEISFYVSMGEYGSTGAELSRNRSSVLGAMPDHDDKKYFSMPWGNHKPMADVPGLWEEVDGRMERSNAIRKVVLMLDKLLTLAKPIDSEKNDQVASLAMEALEHMECMLSRLLEHDVAFSAKISNELDLCWQKTRRRTIEKILKEIDGFKYDEVHPYDEMGEKVMRFLQRMRDYVFRISEDCQISTPYILIKMLASGRVVGYSMIRAEEIYFSENDALCGEWCGRLRTIPMKWPTAADRKSRKEDFPAIIHVKMWFGRRAFEWSWKEAIRPAEAKTYFEIFSYQRRGTLKSAWKDKATYTNENESEDLMEYLSTNPFGWNYMGNWVVRNTHDMWVCSSDGRQTCDDKVFEVQEWRDNGWQPLKFTDYFGGEIKKQSLHTPERGWKYEGRWMPDTHQNYGDKNGWVYAITDVFWGETGTVDNERRADHKYRRRCIKRTRKALDFKNQDFETYEQSLGDTKWEDLLPVAKNTARAFVRATFLTRAQQTLVVENSQNPIWNETLIFNKVLITGGKRQISWNPPIVLVEARGERKDQSEIFLGRFEAAPVVICATTDSRAKLNWHTLTFQNSKTRGAVLACFELFYVDEFNKDELPLLPARKSVDKRFEIPGELRPKFDDFVVQVLCWGVRNLKKHNFLSIRRPYLELIIGDTDTTTDPIENVAKNPNFSTPLITFPKVSLPSDLQFSPPLVINLYDIRAFKRQPLIGVCHIMDFAKYARIPAKKKAEEEKSDWEDYEKHMDEEDSALLKTPLIPSLRKDDMPKLDWWSKYYASEGYFEKAPGFEESGIEYLTVFKEPLECVNNYNGFQDFLDTFTFVKSSMGNFDDPEEKEKTGELKGKVFITRINKEDSDSAILEAPGVEFLGTVKCLLRVYVIEAKGLVSQRKNGMCDPYIMVKCGKQKVNLKKNYRPDTVDPIFGELIEMDITIPLEKDLIVSVMDRRKLISDDEIGATRIDLENRLLTKWRGTIGLSKQFTIQGELQWRDQQSPLSILRGYCKKMLVPAPKILVKEDDIGIKMFDIEIWHSEVVKVMQEEDKSSRRATAGKDTPSEEPEGSPLQKEEESGKSLKSNRVEEERVKRAAIAQHGEKIKGKELTPEERLVVRREQRAMIVGRPLQQVAVYILTKDKFQMNLVPEHVETRYLFTEMSGNTPCGELRMFVDLFPLPYGAAPPPIDISRREPELYQLRVALFSVTGAIPVKRSFGQPTADLYVKVFTNGTEKPQKSDVHFRSLDGCGEFNWRFVIDIAFNPWENKIVNYRKKRLKKSEEMIEPLLRVQLWDKNKFRKDVMLGEMVMDITHFKEGIADPEDIGILRSKRTRRRCKLCSRRCCCVRLCIACKDTKCCCKFQKTKKVPFPKPMKYEKPGDEVDTVNLFDTESLRGWWPVLNKKRFNEKDDDAAKKKDDDYDPKQLYIMGLVELEMSLVTAAEAEADPVGKKRKEPNHNPYLPKPLRSKWNMFWITSRVRPCICWAWHKCGMQLLCWTLIIIILVVAIYALIANWPVIVATFLK</sequence>
<dbReference type="GO" id="GO:0016020">
    <property type="term" value="C:membrane"/>
    <property type="evidence" value="ECO:0007669"/>
    <property type="project" value="UniProtKB-SubCell"/>
</dbReference>
<dbReference type="GO" id="GO:0007009">
    <property type="term" value="P:plasma membrane organization"/>
    <property type="evidence" value="ECO:0007669"/>
    <property type="project" value="TreeGrafter"/>
</dbReference>
<dbReference type="InterPro" id="IPR032362">
    <property type="entry name" value="Ferlin_C"/>
</dbReference>
<keyword evidence="2 7" id="KW-0812">Transmembrane</keyword>
<dbReference type="InterPro" id="IPR037724">
    <property type="entry name" value="C2E_Ferlin"/>
</dbReference>
<dbReference type="InterPro" id="IPR006614">
    <property type="entry name" value="Peroxin/Ferlin"/>
</dbReference>
<evidence type="ECO:0000256" key="6">
    <source>
        <dbReference type="SAM" id="MobiDB-lite"/>
    </source>
</evidence>
<dbReference type="InterPro" id="IPR035892">
    <property type="entry name" value="C2_domain_sf"/>
</dbReference>
<dbReference type="CDD" id="cd04037">
    <property type="entry name" value="C2E_Ferlin"/>
    <property type="match status" value="1"/>
</dbReference>
<evidence type="ECO:0000256" key="4">
    <source>
        <dbReference type="ARBA" id="ARBA00022989"/>
    </source>
</evidence>
<dbReference type="SMART" id="SM00694">
    <property type="entry name" value="DysFC"/>
    <property type="match status" value="1"/>
</dbReference>
<dbReference type="Pfam" id="PF08150">
    <property type="entry name" value="FerB"/>
    <property type="match status" value="1"/>
</dbReference>
<evidence type="ECO:0000256" key="2">
    <source>
        <dbReference type="ARBA" id="ARBA00022692"/>
    </source>
</evidence>
<feature type="domain" description="C2" evidence="8">
    <location>
        <begin position="1606"/>
        <end position="1751"/>
    </location>
</feature>
<dbReference type="SMART" id="SM01201">
    <property type="entry name" value="FerB"/>
    <property type="match status" value="1"/>
</dbReference>
<feature type="compositionally biased region" description="Basic and acidic residues" evidence="6">
    <location>
        <begin position="1499"/>
        <end position="1517"/>
    </location>
</feature>
<dbReference type="Pfam" id="PF22901">
    <property type="entry name" value="dsrm_Ferlin"/>
    <property type="match status" value="1"/>
</dbReference>
<evidence type="ECO:0000256" key="3">
    <source>
        <dbReference type="ARBA" id="ARBA00022737"/>
    </source>
</evidence>
<dbReference type="InterPro" id="IPR012561">
    <property type="entry name" value="Ferlin_B-domain"/>
</dbReference>
<evidence type="ECO:0000313" key="10">
    <source>
        <dbReference type="Proteomes" id="UP001176961"/>
    </source>
</evidence>
<keyword evidence="10" id="KW-1185">Reference proteome</keyword>
<feature type="region of interest" description="Disordered" evidence="6">
    <location>
        <begin position="1474"/>
        <end position="1517"/>
    </location>
</feature>
<feature type="domain" description="C2" evidence="8">
    <location>
        <begin position="1044"/>
        <end position="1171"/>
    </location>
</feature>
<keyword evidence="5 7" id="KW-0472">Membrane</keyword>
<dbReference type="Pfam" id="PF16165">
    <property type="entry name" value="Ferlin_C"/>
    <property type="match status" value="1"/>
</dbReference>
<dbReference type="GO" id="GO:0061025">
    <property type="term" value="P:membrane fusion"/>
    <property type="evidence" value="ECO:0007669"/>
    <property type="project" value="TreeGrafter"/>
</dbReference>
<keyword evidence="4 7" id="KW-1133">Transmembrane helix</keyword>
<dbReference type="Pfam" id="PF00168">
    <property type="entry name" value="C2"/>
    <property type="match status" value="4"/>
</dbReference>
<feature type="compositionally biased region" description="Basic and acidic residues" evidence="6">
    <location>
        <begin position="24"/>
        <end position="37"/>
    </location>
</feature>
<dbReference type="InterPro" id="IPR055072">
    <property type="entry name" value="Ferlin_DSRM"/>
</dbReference>
<dbReference type="SMART" id="SM00239">
    <property type="entry name" value="C2"/>
    <property type="match status" value="5"/>
</dbReference>
<dbReference type="Proteomes" id="UP001176961">
    <property type="component" value="Unassembled WGS sequence"/>
</dbReference>
<dbReference type="EMBL" id="CATQJL010000112">
    <property type="protein sequence ID" value="CAJ0596011.1"/>
    <property type="molecule type" value="Genomic_DNA"/>
</dbReference>
<evidence type="ECO:0000313" key="9">
    <source>
        <dbReference type="EMBL" id="CAJ0596011.1"/>
    </source>
</evidence>
<name>A0AA36GPM0_CYLNA</name>
<evidence type="ECO:0000256" key="5">
    <source>
        <dbReference type="ARBA" id="ARBA00023136"/>
    </source>
</evidence>
<dbReference type="CDD" id="cd08374">
    <property type="entry name" value="C2F_Ferlin"/>
    <property type="match status" value="1"/>
</dbReference>
<feature type="domain" description="C2" evidence="8">
    <location>
        <begin position="1287"/>
        <end position="1410"/>
    </location>
</feature>
<keyword evidence="3" id="KW-0677">Repeat</keyword>
<feature type="transmembrane region" description="Helical" evidence="7">
    <location>
        <begin position="1922"/>
        <end position="1948"/>
    </location>
</feature>
<dbReference type="InterPro" id="IPR037725">
    <property type="entry name" value="C2F_Ferlin"/>
</dbReference>